<dbReference type="InterPro" id="IPR028098">
    <property type="entry name" value="Glyco_trans_4-like_N"/>
</dbReference>
<dbReference type="GO" id="GO:0016757">
    <property type="term" value="F:glycosyltransferase activity"/>
    <property type="evidence" value="ECO:0007669"/>
    <property type="project" value="UniProtKB-ARBA"/>
</dbReference>
<dbReference type="HOGENOM" id="CLU_009583_0_0_7"/>
<dbReference type="KEGG" id="das:Daes_0713"/>
<dbReference type="Gene3D" id="3.40.50.2000">
    <property type="entry name" value="Glycogen Phosphorylase B"/>
    <property type="match status" value="2"/>
</dbReference>
<keyword evidence="3" id="KW-0808">Transferase</keyword>
<dbReference type="Proteomes" id="UP000002191">
    <property type="component" value="Chromosome"/>
</dbReference>
<evidence type="ECO:0000259" key="1">
    <source>
        <dbReference type="Pfam" id="PF00534"/>
    </source>
</evidence>
<evidence type="ECO:0000259" key="2">
    <source>
        <dbReference type="Pfam" id="PF13439"/>
    </source>
</evidence>
<feature type="domain" description="Glycosyl transferase family 1" evidence="1">
    <location>
        <begin position="185"/>
        <end position="338"/>
    </location>
</feature>
<dbReference type="SUPFAM" id="SSF53756">
    <property type="entry name" value="UDP-Glycosyltransferase/glycogen phosphorylase"/>
    <property type="match status" value="1"/>
</dbReference>
<dbReference type="STRING" id="643562.Daes_0713"/>
<dbReference type="EMBL" id="CP002431">
    <property type="protein sequence ID" value="ADU61730.1"/>
    <property type="molecule type" value="Genomic_DNA"/>
</dbReference>
<dbReference type="RefSeq" id="WP_013513661.1">
    <property type="nucleotide sequence ID" value="NC_014844.1"/>
</dbReference>
<gene>
    <name evidence="3" type="ordered locus">Daes_0713</name>
</gene>
<dbReference type="OrthoDB" id="9775208at2"/>
<reference evidence="4" key="1">
    <citation type="submission" date="2010-12" db="EMBL/GenBank/DDBJ databases">
        <title>Complete sequence of Desulfovibrio aespoeensis Aspo-2.</title>
        <authorList>
            <consortium name="US DOE Joint Genome Institute"/>
            <person name="Lucas S."/>
            <person name="Copeland A."/>
            <person name="Lapidus A."/>
            <person name="Cheng J.-F."/>
            <person name="Goodwin L."/>
            <person name="Pitluck S."/>
            <person name="Chertkov O."/>
            <person name="Misra M."/>
            <person name="Detter J.C."/>
            <person name="Han C."/>
            <person name="Tapia R."/>
            <person name="Land M."/>
            <person name="Hauser L."/>
            <person name="Kyrpides N."/>
            <person name="Ivanova N."/>
            <person name="Ovchinnikova G."/>
            <person name="Pedersen K."/>
            <person name="Jagevall S."/>
            <person name="Hazen T."/>
            <person name="Woyke T."/>
        </authorList>
    </citation>
    <scope>NUCLEOTIDE SEQUENCE [LARGE SCALE GENOMIC DNA]</scope>
    <source>
        <strain evidence="4">ATCC 700646 / DSM 10631 / Aspo-2</strain>
    </source>
</reference>
<evidence type="ECO:0000313" key="4">
    <source>
        <dbReference type="Proteomes" id="UP000002191"/>
    </source>
</evidence>
<accession>E6VZL6</accession>
<organism evidence="3 4">
    <name type="scientific">Pseudodesulfovibrio aespoeensis (strain ATCC 700646 / DSM 10631 / Aspo-2)</name>
    <name type="common">Desulfovibrio aespoeensis</name>
    <dbReference type="NCBI Taxonomy" id="643562"/>
    <lineage>
        <taxon>Bacteria</taxon>
        <taxon>Pseudomonadati</taxon>
        <taxon>Thermodesulfobacteriota</taxon>
        <taxon>Desulfovibrionia</taxon>
        <taxon>Desulfovibrionales</taxon>
        <taxon>Desulfovibrionaceae</taxon>
    </lineage>
</organism>
<keyword evidence="4" id="KW-1185">Reference proteome</keyword>
<name>E6VZL6_PSEA9</name>
<evidence type="ECO:0000313" key="3">
    <source>
        <dbReference type="EMBL" id="ADU61730.1"/>
    </source>
</evidence>
<proteinExistence type="predicted"/>
<dbReference type="PANTHER" id="PTHR12526">
    <property type="entry name" value="GLYCOSYLTRANSFERASE"/>
    <property type="match status" value="1"/>
</dbReference>
<dbReference type="InterPro" id="IPR001296">
    <property type="entry name" value="Glyco_trans_1"/>
</dbReference>
<reference evidence="3 4" key="2">
    <citation type="journal article" date="2014" name="Genome Announc.">
        <title>Complete Genome Sequence of the Subsurface, Mesophilic Sulfate-Reducing Bacterium Desulfovibrio aespoeensis Aspo-2.</title>
        <authorList>
            <person name="Pedersen K."/>
            <person name="Bengtsson A."/>
            <person name="Edlund J."/>
            <person name="Rabe L."/>
            <person name="Hazen T."/>
            <person name="Chakraborty R."/>
            <person name="Goodwin L."/>
            <person name="Shapiro N."/>
        </authorList>
    </citation>
    <scope>NUCLEOTIDE SEQUENCE [LARGE SCALE GENOMIC DNA]</scope>
    <source>
        <strain evidence="4">ATCC 700646 / DSM 10631 / Aspo-2</strain>
    </source>
</reference>
<dbReference type="CDD" id="cd03820">
    <property type="entry name" value="GT4_AmsD-like"/>
    <property type="match status" value="1"/>
</dbReference>
<dbReference type="AlphaFoldDB" id="E6VZL6"/>
<dbReference type="PANTHER" id="PTHR12526:SF630">
    <property type="entry name" value="GLYCOSYLTRANSFERASE"/>
    <property type="match status" value="1"/>
</dbReference>
<feature type="domain" description="Glycosyltransferase subfamily 4-like N-terminal" evidence="2">
    <location>
        <begin position="13"/>
        <end position="172"/>
    </location>
</feature>
<sequence>MKIVLLSTLFSAGGAARVMTTMANYWVAAGHEVHLFSFEDRGEVPFYPLHPRVCVTNLSLNRCSPNLLASMVNNWQRLATIRSNVKAVEPDAVVSFIDTANIRTVVALLGTGIPVIVSERVHPGHEQIGWLWGTLRRLVYPLAESLVVQTKDIGEFFSGYRLRDLRVIPNAVVAPAPDAGGETLDGLTLLAVGRLDRQKGYDLLVRAFSRVAAKHPGWTLRVAGDGPLRDELAQLTGALSLDDRVVWMGQVADVAGLYAQSNAYVMSSSYEGFPNALCEAMAAGLACVSTDCPSGPADIIRDGENGLLVPCDDEHALAAALDRLMADPDLRRTLGARAAGVVDRFSQDRIMGMWEECILEAIGRRVRS</sequence>
<dbReference type="eggNOG" id="COG0438">
    <property type="taxonomic scope" value="Bacteria"/>
</dbReference>
<dbReference type="Pfam" id="PF00534">
    <property type="entry name" value="Glycos_transf_1"/>
    <property type="match status" value="1"/>
</dbReference>
<protein>
    <submittedName>
        <fullName evidence="3">Glycosyl transferase group 1</fullName>
    </submittedName>
</protein>
<dbReference type="Pfam" id="PF13439">
    <property type="entry name" value="Glyco_transf_4"/>
    <property type="match status" value="1"/>
</dbReference>